<keyword evidence="3" id="KW-1185">Reference proteome</keyword>
<gene>
    <name evidence="2" type="ORF">APTSU1_000467700</name>
</gene>
<keyword evidence="1" id="KW-1133">Transmembrane helix</keyword>
<reference evidence="2 3" key="1">
    <citation type="submission" date="2024-08" db="EMBL/GenBank/DDBJ databases">
        <title>The draft genome of Apodemus speciosus.</title>
        <authorList>
            <person name="Nabeshima K."/>
            <person name="Suzuki S."/>
            <person name="Onuma M."/>
        </authorList>
    </citation>
    <scope>NUCLEOTIDE SEQUENCE [LARGE SCALE GENOMIC DNA]</scope>
    <source>
        <strain evidence="2">IB14-021</strain>
    </source>
</reference>
<evidence type="ECO:0000313" key="3">
    <source>
        <dbReference type="Proteomes" id="UP001623349"/>
    </source>
</evidence>
<dbReference type="PANTHER" id="PTHR10424:SF82">
    <property type="entry name" value="ENVELOPE GLYCOPROTEIN-RELATED"/>
    <property type="match status" value="1"/>
</dbReference>
<feature type="transmembrane region" description="Helical" evidence="1">
    <location>
        <begin position="35"/>
        <end position="57"/>
    </location>
</feature>
<dbReference type="EMBL" id="BAAFST010000005">
    <property type="protein sequence ID" value="GAB1289447.1"/>
    <property type="molecule type" value="Genomic_DNA"/>
</dbReference>
<accession>A0ABQ0ERB3</accession>
<dbReference type="PANTHER" id="PTHR10424">
    <property type="entry name" value="VIRAL ENVELOPE PROTEIN"/>
    <property type="match status" value="1"/>
</dbReference>
<dbReference type="InterPro" id="IPR018154">
    <property type="entry name" value="TLV/ENV_coat_polyprotein"/>
</dbReference>
<name>A0ABQ0ERB3_APOSI</name>
<comment type="caution">
    <text evidence="2">The sequence shown here is derived from an EMBL/GenBank/DDBJ whole genome shotgun (WGS) entry which is preliminary data.</text>
</comment>
<dbReference type="Proteomes" id="UP001623349">
    <property type="component" value="Unassembled WGS sequence"/>
</dbReference>
<keyword evidence="1" id="KW-0812">Transmembrane</keyword>
<dbReference type="Pfam" id="PF00429">
    <property type="entry name" value="TLV_coat"/>
    <property type="match status" value="1"/>
</dbReference>
<protein>
    <submittedName>
        <fullName evidence="2">MLV-related proviral Env polyprotein</fullName>
    </submittedName>
</protein>
<proteinExistence type="predicted"/>
<evidence type="ECO:0000313" key="2">
    <source>
        <dbReference type="EMBL" id="GAB1289447.1"/>
    </source>
</evidence>
<evidence type="ECO:0000256" key="1">
    <source>
        <dbReference type="SAM" id="Phobius"/>
    </source>
</evidence>
<keyword evidence="1" id="KW-0472">Membrane</keyword>
<sequence>MSKLRERLESRRREREAGQGWFEGWFSKSPWKTTLLSALMGPLMILLLLLTVGPCIINRFVAFVRERVSAVKVMVLRQQCKGLPSREETDL</sequence>
<organism evidence="2 3">
    <name type="scientific">Apodemus speciosus</name>
    <name type="common">Large Japanese field mouse</name>
    <dbReference type="NCBI Taxonomy" id="105296"/>
    <lineage>
        <taxon>Eukaryota</taxon>
        <taxon>Metazoa</taxon>
        <taxon>Chordata</taxon>
        <taxon>Craniata</taxon>
        <taxon>Vertebrata</taxon>
        <taxon>Euteleostomi</taxon>
        <taxon>Mammalia</taxon>
        <taxon>Eutheria</taxon>
        <taxon>Euarchontoglires</taxon>
        <taxon>Glires</taxon>
        <taxon>Rodentia</taxon>
        <taxon>Myomorpha</taxon>
        <taxon>Muroidea</taxon>
        <taxon>Muridae</taxon>
        <taxon>Murinae</taxon>
        <taxon>Apodemus</taxon>
    </lineage>
</organism>